<evidence type="ECO:0000256" key="2">
    <source>
        <dbReference type="ARBA" id="ARBA00022741"/>
    </source>
</evidence>
<keyword evidence="3 8" id="KW-0418">Kinase</keyword>
<evidence type="ECO:0000256" key="1">
    <source>
        <dbReference type="ARBA" id="ARBA00022679"/>
    </source>
</evidence>
<evidence type="ECO:0000256" key="6">
    <source>
        <dbReference type="RuleBase" id="RU000304"/>
    </source>
</evidence>
<proteinExistence type="inferred from homology"/>
<dbReference type="InterPro" id="IPR017441">
    <property type="entry name" value="Protein_kinase_ATP_BS"/>
</dbReference>
<dbReference type="GO" id="GO:0005524">
    <property type="term" value="F:ATP binding"/>
    <property type="evidence" value="ECO:0007669"/>
    <property type="project" value="UniProtKB-UniRule"/>
</dbReference>
<dbReference type="Proteomes" id="UP000554482">
    <property type="component" value="Unassembled WGS sequence"/>
</dbReference>
<name>A0A7J6WS36_THATH</name>
<feature type="binding site" evidence="5">
    <location>
        <position position="37"/>
    </location>
    <ligand>
        <name>ATP</name>
        <dbReference type="ChEBI" id="CHEBI:30616"/>
    </ligand>
</feature>
<evidence type="ECO:0000313" key="8">
    <source>
        <dbReference type="EMBL" id="KAF5200194.1"/>
    </source>
</evidence>
<dbReference type="Pfam" id="PF00069">
    <property type="entry name" value="Pkinase"/>
    <property type="match status" value="1"/>
</dbReference>
<gene>
    <name evidence="8" type="ORF">FRX31_010219</name>
</gene>
<dbReference type="PROSITE" id="PS00108">
    <property type="entry name" value="PROTEIN_KINASE_ST"/>
    <property type="match status" value="1"/>
</dbReference>
<evidence type="ECO:0000313" key="9">
    <source>
        <dbReference type="Proteomes" id="UP000554482"/>
    </source>
</evidence>
<evidence type="ECO:0000259" key="7">
    <source>
        <dbReference type="PROSITE" id="PS50011"/>
    </source>
</evidence>
<feature type="domain" description="Protein kinase" evidence="7">
    <location>
        <begin position="4"/>
        <end position="263"/>
    </location>
</feature>
<keyword evidence="9" id="KW-1185">Reference proteome</keyword>
<keyword evidence="6" id="KW-0723">Serine/threonine-protein kinase</keyword>
<keyword evidence="4 5" id="KW-0067">ATP-binding</keyword>
<dbReference type="GO" id="GO:0004674">
    <property type="term" value="F:protein serine/threonine kinase activity"/>
    <property type="evidence" value="ECO:0007669"/>
    <property type="project" value="UniProtKB-KW"/>
</dbReference>
<dbReference type="OrthoDB" id="8693905at2759"/>
<keyword evidence="1" id="KW-0808">Transferase</keyword>
<comment type="caution">
    <text evidence="8">The sequence shown here is derived from an EMBL/GenBank/DDBJ whole genome shotgun (WGS) entry which is preliminary data.</text>
</comment>
<dbReference type="PANTHER" id="PTHR48011:SF18">
    <property type="entry name" value="MITOGEN-ACTIVATED PROTEIN KINASE KINASE KINASE 19-RELATED"/>
    <property type="match status" value="1"/>
</dbReference>
<evidence type="ECO:0000256" key="4">
    <source>
        <dbReference type="ARBA" id="ARBA00022840"/>
    </source>
</evidence>
<dbReference type="AlphaFoldDB" id="A0A7J6WS36"/>
<dbReference type="InterPro" id="IPR008271">
    <property type="entry name" value="Ser/Thr_kinase_AS"/>
</dbReference>
<dbReference type="Gene3D" id="1.10.510.10">
    <property type="entry name" value="Transferase(Phosphotransferase) domain 1"/>
    <property type="match status" value="1"/>
</dbReference>
<keyword evidence="2 5" id="KW-0547">Nucleotide-binding</keyword>
<dbReference type="PANTHER" id="PTHR48011">
    <property type="entry name" value="CCR4-NOT TRANSCRIPTIONAL COMPLEX SUBUNIT CAF120-RELATED"/>
    <property type="match status" value="1"/>
</dbReference>
<sequence>MMEWTRGEIIGKGSFSTINLATPRENSSETPSLMAVKSSSLAQSSMLQREEDILSDLSDSPRILRCLGHDTTFEDGEEVYNVFLELASRGNLAELVKSFGGKMNETLVRHYTKSILQGLCYVHERDYVHCDIKLQNILVCSFDDIKIGDFGLAKKVGEKKGSGLFGTPLYMSPEAILRNEIETPSDIWALGCVVVEMITGKPAWRCGVDADVSGLLFRIGFSNELPEIPEDISSEGKDFIKRCLVRDPTKRWTAEMLLNHPFVTDVIVSLTEVEKLYQTPSPKSAFDFPDWTPKSSSYSCCFEEEMEESDCSSSDFASPADRIQQLATVKQPNWSYSDTWSIVRQPVSSVSSYSH</sequence>
<dbReference type="CDD" id="cd06606">
    <property type="entry name" value="STKc_MAPKKK"/>
    <property type="match status" value="1"/>
</dbReference>
<dbReference type="EMBL" id="JABWDY010011059">
    <property type="protein sequence ID" value="KAF5200194.1"/>
    <property type="molecule type" value="Genomic_DNA"/>
</dbReference>
<evidence type="ECO:0000256" key="5">
    <source>
        <dbReference type="PROSITE-ProRule" id="PRU10141"/>
    </source>
</evidence>
<protein>
    <submittedName>
        <fullName evidence="8">Mitogen-activated protein kinase kinase kinase</fullName>
    </submittedName>
</protein>
<dbReference type="PROSITE" id="PS00107">
    <property type="entry name" value="PROTEIN_KINASE_ATP"/>
    <property type="match status" value="1"/>
</dbReference>
<comment type="similarity">
    <text evidence="6">Belongs to the protein kinase superfamily.</text>
</comment>
<dbReference type="InterPro" id="IPR000719">
    <property type="entry name" value="Prot_kinase_dom"/>
</dbReference>
<dbReference type="InterPro" id="IPR052751">
    <property type="entry name" value="Plant_MAPKKK"/>
</dbReference>
<dbReference type="SMART" id="SM00220">
    <property type="entry name" value="S_TKc"/>
    <property type="match status" value="1"/>
</dbReference>
<organism evidence="8 9">
    <name type="scientific">Thalictrum thalictroides</name>
    <name type="common">Rue-anemone</name>
    <name type="synonym">Anemone thalictroides</name>
    <dbReference type="NCBI Taxonomy" id="46969"/>
    <lineage>
        <taxon>Eukaryota</taxon>
        <taxon>Viridiplantae</taxon>
        <taxon>Streptophyta</taxon>
        <taxon>Embryophyta</taxon>
        <taxon>Tracheophyta</taxon>
        <taxon>Spermatophyta</taxon>
        <taxon>Magnoliopsida</taxon>
        <taxon>Ranunculales</taxon>
        <taxon>Ranunculaceae</taxon>
        <taxon>Thalictroideae</taxon>
        <taxon>Thalictrum</taxon>
    </lineage>
</organism>
<accession>A0A7J6WS36</accession>
<dbReference type="GO" id="GO:0007165">
    <property type="term" value="P:signal transduction"/>
    <property type="evidence" value="ECO:0007669"/>
    <property type="project" value="TreeGrafter"/>
</dbReference>
<dbReference type="InterPro" id="IPR011009">
    <property type="entry name" value="Kinase-like_dom_sf"/>
</dbReference>
<dbReference type="SUPFAM" id="SSF56112">
    <property type="entry name" value="Protein kinase-like (PK-like)"/>
    <property type="match status" value="1"/>
</dbReference>
<evidence type="ECO:0000256" key="3">
    <source>
        <dbReference type="ARBA" id="ARBA00022777"/>
    </source>
</evidence>
<reference evidence="8 9" key="1">
    <citation type="submission" date="2020-06" db="EMBL/GenBank/DDBJ databases">
        <title>Transcriptomic and genomic resources for Thalictrum thalictroides and T. hernandezii: Facilitating candidate gene discovery in an emerging model plant lineage.</title>
        <authorList>
            <person name="Arias T."/>
            <person name="Riano-Pachon D.M."/>
            <person name="Di Stilio V.S."/>
        </authorList>
    </citation>
    <scope>NUCLEOTIDE SEQUENCE [LARGE SCALE GENOMIC DNA]</scope>
    <source>
        <strain evidence="9">cv. WT478/WT964</strain>
        <tissue evidence="8">Leaves</tissue>
    </source>
</reference>
<dbReference type="PROSITE" id="PS50011">
    <property type="entry name" value="PROTEIN_KINASE_DOM"/>
    <property type="match status" value="1"/>
</dbReference>